<organism evidence="2 3">
    <name type="scientific">Berkelbacteria bacterium GW2011_GWE1_39_12</name>
    <dbReference type="NCBI Taxonomy" id="1618337"/>
    <lineage>
        <taxon>Bacteria</taxon>
        <taxon>Candidatus Berkelbacteria</taxon>
    </lineage>
</organism>
<dbReference type="Pfam" id="PF07963">
    <property type="entry name" value="N_methyl"/>
    <property type="match status" value="1"/>
</dbReference>
<dbReference type="EMBL" id="CP011213">
    <property type="protein sequence ID" value="AKM82066.1"/>
    <property type="molecule type" value="Genomic_DNA"/>
</dbReference>
<dbReference type="Proteomes" id="UP000035648">
    <property type="component" value="Chromosome"/>
</dbReference>
<dbReference type="AlphaFoldDB" id="A0A0G4B287"/>
<keyword evidence="1" id="KW-0812">Transmembrane</keyword>
<protein>
    <recommendedName>
        <fullName evidence="4">Prepilin-type N-terminal cleavage/methylation domain-containing protein</fullName>
    </recommendedName>
</protein>
<gene>
    <name evidence="2" type="ORF">UT28_C0001G0255</name>
</gene>
<dbReference type="STRING" id="1618337.UT28_C0001G0255"/>
<dbReference type="InterPro" id="IPR012902">
    <property type="entry name" value="N_methyl_site"/>
</dbReference>
<dbReference type="KEGG" id="bbgw:UT28_C0001G0255"/>
<evidence type="ECO:0000256" key="1">
    <source>
        <dbReference type="SAM" id="Phobius"/>
    </source>
</evidence>
<keyword evidence="1" id="KW-1133">Transmembrane helix</keyword>
<dbReference type="PROSITE" id="PS00409">
    <property type="entry name" value="PROKAR_NTER_METHYL"/>
    <property type="match status" value="1"/>
</dbReference>
<feature type="transmembrane region" description="Helical" evidence="1">
    <location>
        <begin position="30"/>
        <end position="54"/>
    </location>
</feature>
<evidence type="ECO:0000313" key="2">
    <source>
        <dbReference type="EMBL" id="AKM82066.1"/>
    </source>
</evidence>
<evidence type="ECO:0008006" key="4">
    <source>
        <dbReference type="Google" id="ProtNLM"/>
    </source>
</evidence>
<accession>A0A0G4B287</accession>
<proteinExistence type="predicted"/>
<name>A0A0G4B287_9BACT</name>
<dbReference type="SUPFAM" id="SSF54523">
    <property type="entry name" value="Pili subunits"/>
    <property type="match status" value="1"/>
</dbReference>
<reference evidence="2 3" key="1">
    <citation type="journal article" date="2015" name="Nature">
        <title>rRNA introns, odd ribosomes, and small enigmatic genomes across a large radiation of phyla.</title>
        <authorList>
            <person name="Brown C.T."/>
            <person name="Hug L.A."/>
            <person name="Thomas B.C."/>
            <person name="Sharon I."/>
            <person name="Castelle C.J."/>
            <person name="Singh A."/>
            <person name="Wilkins M.J."/>
            <person name="Williams K.H."/>
            <person name="Banfield J.F."/>
        </authorList>
    </citation>
    <scope>NUCLEOTIDE SEQUENCE [LARGE SCALE GENOMIC DNA]</scope>
</reference>
<evidence type="ECO:0000313" key="3">
    <source>
        <dbReference type="Proteomes" id="UP000035648"/>
    </source>
</evidence>
<dbReference type="InterPro" id="IPR045584">
    <property type="entry name" value="Pilin-like"/>
</dbReference>
<sequence>MKKMFRWPQLNRSSQAQACRGIFCGKYSQGLTLVEVIVAISLASLVLISLYQVYATSYQSYRRNISKAEINQNARIALERITRDLRQTNEIVTTLPATNTDPLNPAPSNLEFVDGHNTTKLQYINYVYAEGELHREVVHYYFSTNTSEWVAWNAKDQYDNPPQSSIDEDAIKADKLTSLSFFGTNIISIVLTVEENGQTQTYQTQVLGRNI</sequence>
<dbReference type="NCBIfam" id="TIGR02532">
    <property type="entry name" value="IV_pilin_GFxxxE"/>
    <property type="match status" value="1"/>
</dbReference>
<keyword evidence="1" id="KW-0472">Membrane</keyword>